<dbReference type="PANTHER" id="PTHR43877">
    <property type="entry name" value="AMINOALKYLPHOSPHONATE N-ACETYLTRANSFERASE-RELATED-RELATED"/>
    <property type="match status" value="1"/>
</dbReference>
<keyword evidence="5" id="KW-1185">Reference proteome</keyword>
<comment type="caution">
    <text evidence="4">The sequence shown here is derived from an EMBL/GenBank/DDBJ whole genome shotgun (WGS) entry which is preliminary data.</text>
</comment>
<evidence type="ECO:0000313" key="5">
    <source>
        <dbReference type="Proteomes" id="UP000662111"/>
    </source>
</evidence>
<name>A0ABQ2F6B3_9MICO</name>
<dbReference type="Proteomes" id="UP000662111">
    <property type="component" value="Unassembled WGS sequence"/>
</dbReference>
<evidence type="ECO:0000256" key="2">
    <source>
        <dbReference type="ARBA" id="ARBA00023315"/>
    </source>
</evidence>
<dbReference type="Pfam" id="PF13312">
    <property type="entry name" value="DUF4081"/>
    <property type="match status" value="1"/>
</dbReference>
<dbReference type="InterPro" id="IPR025289">
    <property type="entry name" value="DUF4081"/>
</dbReference>
<dbReference type="InterPro" id="IPR016794">
    <property type="entry name" value="UCP21603_acetyltransf"/>
</dbReference>
<gene>
    <name evidence="4" type="ORF">GCM10011509_08350</name>
</gene>
<accession>A0ABQ2F6B3</accession>
<organism evidence="4 5">
    <name type="scientific">Ornithinimicrobium pekingense</name>
    <dbReference type="NCBI Taxonomy" id="384677"/>
    <lineage>
        <taxon>Bacteria</taxon>
        <taxon>Bacillati</taxon>
        <taxon>Actinomycetota</taxon>
        <taxon>Actinomycetes</taxon>
        <taxon>Micrococcales</taxon>
        <taxon>Ornithinimicrobiaceae</taxon>
        <taxon>Ornithinimicrobium</taxon>
    </lineage>
</organism>
<keyword evidence="2" id="KW-0012">Acyltransferase</keyword>
<dbReference type="EMBL" id="BMLB01000002">
    <property type="protein sequence ID" value="GGK62281.1"/>
    <property type="molecule type" value="Genomic_DNA"/>
</dbReference>
<dbReference type="Pfam" id="PF00583">
    <property type="entry name" value="Acetyltransf_1"/>
    <property type="match status" value="1"/>
</dbReference>
<reference evidence="5" key="1">
    <citation type="journal article" date="2019" name="Int. J. Syst. Evol. Microbiol.">
        <title>The Global Catalogue of Microorganisms (GCM) 10K type strain sequencing project: providing services to taxonomists for standard genome sequencing and annotation.</title>
        <authorList>
            <consortium name="The Broad Institute Genomics Platform"/>
            <consortium name="The Broad Institute Genome Sequencing Center for Infectious Disease"/>
            <person name="Wu L."/>
            <person name="Ma J."/>
        </authorList>
    </citation>
    <scope>NUCLEOTIDE SEQUENCE [LARGE SCALE GENOMIC DNA]</scope>
    <source>
        <strain evidence="5">CGMCC 1.5362</strain>
    </source>
</reference>
<evidence type="ECO:0000313" key="4">
    <source>
        <dbReference type="EMBL" id="GGK62281.1"/>
    </source>
</evidence>
<dbReference type="InterPro" id="IPR000182">
    <property type="entry name" value="GNAT_dom"/>
</dbReference>
<dbReference type="InterPro" id="IPR016181">
    <property type="entry name" value="Acyl_CoA_acyltransferase"/>
</dbReference>
<dbReference type="PROSITE" id="PS51186">
    <property type="entry name" value="GNAT"/>
    <property type="match status" value="1"/>
</dbReference>
<proteinExistence type="predicted"/>
<sequence>MRQAPVDGGGRVGQAGPMLRSLGTVRALGMQDVEDALEVCRRDPVTNVFVAARILESGLAGTRGPLFSYDSGGERALCWCSANVVPVEATSSRAIGALAAKVVRRRAWASSVFGPADQVLDLWGRLVRHWGVPREIRDNQLVMTMRESPMALGQVVDPGVRVARRDELDIVLPAATAMFTEEIGYPPYQGSGVAYRQGVATLIERGHCLVRVEDGQVVFKADLGSVALGVAQVQGVWVHPRWRGQGLAAPAMAAVVEHTLRHVAPVVTLYVNDFNEPAVATYRRVGFVQTGTFATVLL</sequence>
<evidence type="ECO:0000259" key="3">
    <source>
        <dbReference type="PROSITE" id="PS51186"/>
    </source>
</evidence>
<dbReference type="PIRSF" id="PIRSF021603">
    <property type="entry name" value="UCP21603_acetyltransf"/>
    <property type="match status" value="1"/>
</dbReference>
<dbReference type="SUPFAM" id="SSF55729">
    <property type="entry name" value="Acyl-CoA N-acyltransferases (Nat)"/>
    <property type="match status" value="1"/>
</dbReference>
<protein>
    <submittedName>
        <fullName evidence="4">N-acetyltransferase GCN5</fullName>
    </submittedName>
</protein>
<feature type="domain" description="N-acetyltransferase" evidence="3">
    <location>
        <begin position="158"/>
        <end position="298"/>
    </location>
</feature>
<keyword evidence="1" id="KW-0808">Transferase</keyword>
<evidence type="ECO:0000256" key="1">
    <source>
        <dbReference type="ARBA" id="ARBA00022679"/>
    </source>
</evidence>
<dbReference type="InterPro" id="IPR050832">
    <property type="entry name" value="Bact_Acetyltransf"/>
</dbReference>
<dbReference type="Gene3D" id="3.40.630.30">
    <property type="match status" value="1"/>
</dbReference>